<sequence length="167" mass="19124">MRIWYSCKVKYGKVDEEGVMKQTTEAFLVDALTYTEAESRIYEAMERDVSGEFSVNSITKTNIGELLHLEDADYWYKAKVSYSTVDGDSDKEVKVNTYFLVNAEDLKQAFERVSESLNTMLVPFEIPSIAKTNIVEVYPYDADEEAIPDNLTPVSELEEEEVEEEVE</sequence>
<accession>A0A1M6UWR7</accession>
<organism evidence="2 3">
    <name type="scientific">Reichenbachiella agariperforans</name>
    <dbReference type="NCBI Taxonomy" id="156994"/>
    <lineage>
        <taxon>Bacteria</taxon>
        <taxon>Pseudomonadati</taxon>
        <taxon>Bacteroidota</taxon>
        <taxon>Cytophagia</taxon>
        <taxon>Cytophagales</taxon>
        <taxon>Reichenbachiellaceae</taxon>
        <taxon>Reichenbachiella</taxon>
    </lineage>
</organism>
<protein>
    <recommendedName>
        <fullName evidence="4">DUF4494 domain-containing protein</fullName>
    </recommendedName>
</protein>
<evidence type="ECO:0000313" key="3">
    <source>
        <dbReference type="Proteomes" id="UP000184474"/>
    </source>
</evidence>
<reference evidence="3" key="1">
    <citation type="submission" date="2016-11" db="EMBL/GenBank/DDBJ databases">
        <authorList>
            <person name="Varghese N."/>
            <person name="Submissions S."/>
        </authorList>
    </citation>
    <scope>NUCLEOTIDE SEQUENCE [LARGE SCALE GENOMIC DNA]</scope>
    <source>
        <strain evidence="3">DSM 26134</strain>
    </source>
</reference>
<evidence type="ECO:0008006" key="4">
    <source>
        <dbReference type="Google" id="ProtNLM"/>
    </source>
</evidence>
<proteinExistence type="predicted"/>
<evidence type="ECO:0000313" key="2">
    <source>
        <dbReference type="EMBL" id="SHK73555.1"/>
    </source>
</evidence>
<dbReference type="STRING" id="156994.SAMN04488028_10823"/>
<feature type="compositionally biased region" description="Acidic residues" evidence="1">
    <location>
        <begin position="156"/>
        <end position="167"/>
    </location>
</feature>
<dbReference type="AlphaFoldDB" id="A0A1M6UWR7"/>
<keyword evidence="3" id="KW-1185">Reference proteome</keyword>
<dbReference type="Pfam" id="PF14902">
    <property type="entry name" value="DUF4494"/>
    <property type="match status" value="1"/>
</dbReference>
<name>A0A1M6UWR7_REIAG</name>
<dbReference type="Proteomes" id="UP000184474">
    <property type="component" value="Unassembled WGS sequence"/>
</dbReference>
<dbReference type="RefSeq" id="WP_073124545.1">
    <property type="nucleotide sequence ID" value="NZ_FRAA01000008.1"/>
</dbReference>
<feature type="region of interest" description="Disordered" evidence="1">
    <location>
        <begin position="148"/>
        <end position="167"/>
    </location>
</feature>
<evidence type="ECO:0000256" key="1">
    <source>
        <dbReference type="SAM" id="MobiDB-lite"/>
    </source>
</evidence>
<dbReference type="EMBL" id="FRAA01000008">
    <property type="protein sequence ID" value="SHK73555.1"/>
    <property type="molecule type" value="Genomic_DNA"/>
</dbReference>
<gene>
    <name evidence="2" type="ORF">SAMN04488028_10823</name>
</gene>
<dbReference type="InterPro" id="IPR027848">
    <property type="entry name" value="DUF4494"/>
</dbReference>